<proteinExistence type="predicted"/>
<keyword evidence="2" id="KW-1185">Reference proteome</keyword>
<comment type="caution">
    <text evidence="1">The sequence shown here is derived from an EMBL/GenBank/DDBJ whole genome shotgun (WGS) entry which is preliminary data.</text>
</comment>
<organism evidence="1 2">
    <name type="scientific">Roridomyces roridus</name>
    <dbReference type="NCBI Taxonomy" id="1738132"/>
    <lineage>
        <taxon>Eukaryota</taxon>
        <taxon>Fungi</taxon>
        <taxon>Dikarya</taxon>
        <taxon>Basidiomycota</taxon>
        <taxon>Agaricomycotina</taxon>
        <taxon>Agaricomycetes</taxon>
        <taxon>Agaricomycetidae</taxon>
        <taxon>Agaricales</taxon>
        <taxon>Marasmiineae</taxon>
        <taxon>Mycenaceae</taxon>
        <taxon>Roridomyces</taxon>
    </lineage>
</organism>
<name>A0AAD7BNY6_9AGAR</name>
<evidence type="ECO:0000313" key="2">
    <source>
        <dbReference type="Proteomes" id="UP001221142"/>
    </source>
</evidence>
<gene>
    <name evidence="1" type="ORF">FB45DRAFT_704478</name>
</gene>
<feature type="non-terminal residue" evidence="1">
    <location>
        <position position="210"/>
    </location>
</feature>
<accession>A0AAD7BNY6</accession>
<dbReference type="Proteomes" id="UP001221142">
    <property type="component" value="Unassembled WGS sequence"/>
</dbReference>
<dbReference type="AlphaFoldDB" id="A0AAD7BNY6"/>
<dbReference type="EMBL" id="JARKIF010000012">
    <property type="protein sequence ID" value="KAJ7625989.1"/>
    <property type="molecule type" value="Genomic_DNA"/>
</dbReference>
<protein>
    <submittedName>
        <fullName evidence="1">Uncharacterized protein</fullName>
    </submittedName>
</protein>
<evidence type="ECO:0000313" key="1">
    <source>
        <dbReference type="EMBL" id="KAJ7625989.1"/>
    </source>
</evidence>
<sequence length="210" mass="23449">SFAAYSSPSPESRFSAEFFSNLTFADADALVCNRQLPQILPKGGIEKWLFAVDVPTSPAEIQLSAHEAVPGLEDLLPITQNMDEAYEQGARSLFVQLQGNLAQYHLSKVRLIINVNNHQYHLHSASILLQRVVSVPLLLPNLIKELQLSKISEPLAGFHVTQVPVYTLGCLLQERWASEDVLNARAELTYFRRAAEYPDTEPSFLFLPTS</sequence>
<feature type="non-terminal residue" evidence="1">
    <location>
        <position position="1"/>
    </location>
</feature>
<reference evidence="1" key="1">
    <citation type="submission" date="2023-03" db="EMBL/GenBank/DDBJ databases">
        <title>Massive genome expansion in bonnet fungi (Mycena s.s.) driven by repeated elements and novel gene families across ecological guilds.</title>
        <authorList>
            <consortium name="Lawrence Berkeley National Laboratory"/>
            <person name="Harder C.B."/>
            <person name="Miyauchi S."/>
            <person name="Viragh M."/>
            <person name="Kuo A."/>
            <person name="Thoen E."/>
            <person name="Andreopoulos B."/>
            <person name="Lu D."/>
            <person name="Skrede I."/>
            <person name="Drula E."/>
            <person name="Henrissat B."/>
            <person name="Morin E."/>
            <person name="Kohler A."/>
            <person name="Barry K."/>
            <person name="LaButti K."/>
            <person name="Morin E."/>
            <person name="Salamov A."/>
            <person name="Lipzen A."/>
            <person name="Mereny Z."/>
            <person name="Hegedus B."/>
            <person name="Baldrian P."/>
            <person name="Stursova M."/>
            <person name="Weitz H."/>
            <person name="Taylor A."/>
            <person name="Grigoriev I.V."/>
            <person name="Nagy L.G."/>
            <person name="Martin F."/>
            <person name="Kauserud H."/>
        </authorList>
    </citation>
    <scope>NUCLEOTIDE SEQUENCE</scope>
    <source>
        <strain evidence="1">9284</strain>
    </source>
</reference>